<dbReference type="GO" id="GO:0004029">
    <property type="term" value="F:aldehyde dehydrogenase (NAD+) activity"/>
    <property type="evidence" value="ECO:0007669"/>
    <property type="project" value="UniProtKB-EC"/>
</dbReference>
<dbReference type="InterPro" id="IPR029510">
    <property type="entry name" value="Ald_DH_CS_GLU"/>
</dbReference>
<feature type="active site" evidence="5">
    <location>
        <position position="250"/>
    </location>
</feature>
<dbReference type="InterPro" id="IPR015590">
    <property type="entry name" value="Aldehyde_DH_dom"/>
</dbReference>
<sequence>MANFETRLFINGKYTDAHAGSRLTCYNPVDGSVVTSDVHVAGKEDIDAAVAAARAAFPGWANTPPQQRTTLMLRLADLIDKNANEIARLEMLCTGKPKIQTPFETGLGSSIFRYYAGWCDKIGGESYPTQNGFMRIIRREPIGVCAGIFAFNGSIVQLSMKCAACLATGNTVIVKGSEKTPLAVLFFGKLINEAGFPPGVFQAIAGAGETGALLASHMGVDKISFTGSVDTGKKIAQAAAASNLKKVTLELGGKSPSIVFPDANLNIAVEWCTRGITLNTGQACIASSVVYVHKDIREKFLNMMKEAFRQLDHVIGDPDSNNTKISTVVDKIQFDHIMKYIEDGKTEATLIAGGERIGNKGCFIKPTIFVDPEPNARILKEEIFGPVLVIREFTEEEDVIAKANETEFGLSGAVFSQDINRALRVSSRIESGTMCINCCTMIEATVAFGGYKSSGWGRELGKVSRDFYSLENKCTNSTL</sequence>
<feature type="domain" description="Aldehyde dehydrogenase" evidence="7">
    <location>
        <begin position="16"/>
        <end position="469"/>
    </location>
</feature>
<organism evidence="8 9">
    <name type="scientific">Trichoderma arundinaceum</name>
    <dbReference type="NCBI Taxonomy" id="490622"/>
    <lineage>
        <taxon>Eukaryota</taxon>
        <taxon>Fungi</taxon>
        <taxon>Dikarya</taxon>
        <taxon>Ascomycota</taxon>
        <taxon>Pezizomycotina</taxon>
        <taxon>Sordariomycetes</taxon>
        <taxon>Hypocreomycetidae</taxon>
        <taxon>Hypocreales</taxon>
        <taxon>Hypocreaceae</taxon>
        <taxon>Trichoderma</taxon>
    </lineage>
</organism>
<accession>A0A395NND0</accession>
<dbReference type="Proteomes" id="UP000266272">
    <property type="component" value="Unassembled WGS sequence"/>
</dbReference>
<evidence type="ECO:0000313" key="9">
    <source>
        <dbReference type="Proteomes" id="UP000266272"/>
    </source>
</evidence>
<protein>
    <recommendedName>
        <fullName evidence="3">aldehyde dehydrogenase (NAD(+))</fullName>
        <ecNumber evidence="3">1.2.1.3</ecNumber>
    </recommendedName>
</protein>
<dbReference type="Gene3D" id="3.40.605.10">
    <property type="entry name" value="Aldehyde Dehydrogenase, Chain A, domain 1"/>
    <property type="match status" value="1"/>
</dbReference>
<reference evidence="8 9" key="1">
    <citation type="journal article" date="2018" name="PLoS Pathog.">
        <title>Evolution of structural diversity of trichothecenes, a family of toxins produced by plant pathogenic and entomopathogenic fungi.</title>
        <authorList>
            <person name="Proctor R.H."/>
            <person name="McCormick S.P."/>
            <person name="Kim H.S."/>
            <person name="Cardoza R.E."/>
            <person name="Stanley A.M."/>
            <person name="Lindo L."/>
            <person name="Kelly A."/>
            <person name="Brown D.W."/>
            <person name="Lee T."/>
            <person name="Vaughan M.M."/>
            <person name="Alexander N.J."/>
            <person name="Busman M."/>
            <person name="Gutierrez S."/>
        </authorList>
    </citation>
    <scope>NUCLEOTIDE SEQUENCE [LARGE SCALE GENOMIC DNA]</scope>
    <source>
        <strain evidence="8 9">IBT 40837</strain>
    </source>
</reference>
<dbReference type="SUPFAM" id="SSF53720">
    <property type="entry name" value="ALDH-like"/>
    <property type="match status" value="1"/>
</dbReference>
<name>A0A395NND0_TRIAR</name>
<evidence type="ECO:0000256" key="6">
    <source>
        <dbReference type="RuleBase" id="RU003345"/>
    </source>
</evidence>
<comment type="catalytic activity">
    <reaction evidence="4">
        <text>an aldehyde + NAD(+) + H2O = a carboxylate + NADH + 2 H(+)</text>
        <dbReference type="Rhea" id="RHEA:16185"/>
        <dbReference type="ChEBI" id="CHEBI:15377"/>
        <dbReference type="ChEBI" id="CHEBI:15378"/>
        <dbReference type="ChEBI" id="CHEBI:17478"/>
        <dbReference type="ChEBI" id="CHEBI:29067"/>
        <dbReference type="ChEBI" id="CHEBI:57540"/>
        <dbReference type="ChEBI" id="CHEBI:57945"/>
        <dbReference type="EC" id="1.2.1.3"/>
    </reaction>
</comment>
<dbReference type="FunFam" id="3.40.309.10:FF:000012">
    <property type="entry name" value="Betaine aldehyde dehydrogenase"/>
    <property type="match status" value="1"/>
</dbReference>
<evidence type="ECO:0000259" key="7">
    <source>
        <dbReference type="Pfam" id="PF00171"/>
    </source>
</evidence>
<proteinExistence type="inferred from homology"/>
<dbReference type="InterPro" id="IPR016161">
    <property type="entry name" value="Ald_DH/histidinol_DH"/>
</dbReference>
<evidence type="ECO:0000313" key="8">
    <source>
        <dbReference type="EMBL" id="RFU77592.1"/>
    </source>
</evidence>
<dbReference type="InterPro" id="IPR016162">
    <property type="entry name" value="Ald_DH_N"/>
</dbReference>
<dbReference type="FunFam" id="3.40.605.10:FF:000007">
    <property type="entry name" value="NAD/NADP-dependent betaine aldehyde dehydrogenase"/>
    <property type="match status" value="1"/>
</dbReference>
<dbReference type="AlphaFoldDB" id="A0A395NND0"/>
<dbReference type="InterPro" id="IPR016163">
    <property type="entry name" value="Ald_DH_C"/>
</dbReference>
<evidence type="ECO:0000256" key="2">
    <source>
        <dbReference type="ARBA" id="ARBA00023002"/>
    </source>
</evidence>
<dbReference type="STRING" id="490622.A0A395NND0"/>
<dbReference type="EC" id="1.2.1.3" evidence="3"/>
<dbReference type="PANTHER" id="PTHR11699">
    <property type="entry name" value="ALDEHYDE DEHYDROGENASE-RELATED"/>
    <property type="match status" value="1"/>
</dbReference>
<dbReference type="PROSITE" id="PS00687">
    <property type="entry name" value="ALDEHYDE_DEHYDR_GLU"/>
    <property type="match status" value="1"/>
</dbReference>
<gene>
    <name evidence="8" type="ORF">TARUN_4639</name>
</gene>
<evidence type="ECO:0000256" key="3">
    <source>
        <dbReference type="ARBA" id="ARBA00024226"/>
    </source>
</evidence>
<dbReference type="EMBL" id="PXOA01000273">
    <property type="protein sequence ID" value="RFU77592.1"/>
    <property type="molecule type" value="Genomic_DNA"/>
</dbReference>
<dbReference type="Pfam" id="PF00171">
    <property type="entry name" value="Aldedh"/>
    <property type="match status" value="1"/>
</dbReference>
<comment type="similarity">
    <text evidence="1 6">Belongs to the aldehyde dehydrogenase family.</text>
</comment>
<dbReference type="Gene3D" id="3.40.309.10">
    <property type="entry name" value="Aldehyde Dehydrogenase, Chain A, domain 2"/>
    <property type="match status" value="1"/>
</dbReference>
<keyword evidence="2 6" id="KW-0560">Oxidoreductase</keyword>
<dbReference type="OrthoDB" id="310895at2759"/>
<keyword evidence="9" id="KW-1185">Reference proteome</keyword>
<comment type="caution">
    <text evidence="8">The sequence shown here is derived from an EMBL/GenBank/DDBJ whole genome shotgun (WGS) entry which is preliminary data.</text>
</comment>
<evidence type="ECO:0000256" key="5">
    <source>
        <dbReference type="PROSITE-ProRule" id="PRU10007"/>
    </source>
</evidence>
<evidence type="ECO:0000256" key="4">
    <source>
        <dbReference type="ARBA" id="ARBA00049194"/>
    </source>
</evidence>
<evidence type="ECO:0000256" key="1">
    <source>
        <dbReference type="ARBA" id="ARBA00009986"/>
    </source>
</evidence>